<dbReference type="EMBL" id="CAJPEV010009013">
    <property type="protein sequence ID" value="CAG0905506.1"/>
    <property type="molecule type" value="Genomic_DNA"/>
</dbReference>
<keyword evidence="3" id="KW-1185">Reference proteome</keyword>
<evidence type="ECO:0000313" key="2">
    <source>
        <dbReference type="EMBL" id="CAD7254321.1"/>
    </source>
</evidence>
<organism evidence="2">
    <name type="scientific">Darwinula stevensoni</name>
    <dbReference type="NCBI Taxonomy" id="69355"/>
    <lineage>
        <taxon>Eukaryota</taxon>
        <taxon>Metazoa</taxon>
        <taxon>Ecdysozoa</taxon>
        <taxon>Arthropoda</taxon>
        <taxon>Crustacea</taxon>
        <taxon>Oligostraca</taxon>
        <taxon>Ostracoda</taxon>
        <taxon>Podocopa</taxon>
        <taxon>Podocopida</taxon>
        <taxon>Darwinulocopina</taxon>
        <taxon>Darwinuloidea</taxon>
        <taxon>Darwinulidae</taxon>
        <taxon>Darwinula</taxon>
    </lineage>
</organism>
<evidence type="ECO:0000313" key="3">
    <source>
        <dbReference type="Proteomes" id="UP000677054"/>
    </source>
</evidence>
<evidence type="ECO:0000256" key="1">
    <source>
        <dbReference type="SAM" id="Phobius"/>
    </source>
</evidence>
<keyword evidence="1" id="KW-1133">Transmembrane helix</keyword>
<gene>
    <name evidence="2" type="ORF">DSTB1V02_LOCUS14067</name>
</gene>
<accession>A0A7R9FT63</accession>
<feature type="non-terminal residue" evidence="2">
    <location>
        <position position="1"/>
    </location>
</feature>
<dbReference type="EMBL" id="LR908531">
    <property type="protein sequence ID" value="CAD7254321.1"/>
    <property type="molecule type" value="Genomic_DNA"/>
</dbReference>
<proteinExistence type="predicted"/>
<protein>
    <submittedName>
        <fullName evidence="2">Uncharacterized protein</fullName>
    </submittedName>
</protein>
<dbReference type="AlphaFoldDB" id="A0A7R9FT63"/>
<reference evidence="2" key="1">
    <citation type="submission" date="2020-11" db="EMBL/GenBank/DDBJ databases">
        <authorList>
            <person name="Tran Van P."/>
        </authorList>
    </citation>
    <scope>NUCLEOTIDE SEQUENCE</scope>
</reference>
<keyword evidence="1" id="KW-0472">Membrane</keyword>
<feature type="transmembrane region" description="Helical" evidence="1">
    <location>
        <begin position="34"/>
        <end position="54"/>
    </location>
</feature>
<name>A0A7R9FT63_9CRUS</name>
<sequence length="94" mass="10862">TALAVKPPPSPPNSTREFSIDHVFFVNPIERAHVTFLMAILIAYICLIEVNFEFNVYEVPSMNRGPWSALYLHNYCTSYGYRGGLCYDPVYCWY</sequence>
<dbReference type="Proteomes" id="UP000677054">
    <property type="component" value="Unassembled WGS sequence"/>
</dbReference>
<keyword evidence="1" id="KW-0812">Transmembrane</keyword>